<protein>
    <recommendedName>
        <fullName evidence="4">CCHC-type domain-containing protein</fullName>
    </recommendedName>
</protein>
<evidence type="ECO:0000313" key="2">
    <source>
        <dbReference type="EMBL" id="KIJ43169.1"/>
    </source>
</evidence>
<dbReference type="EMBL" id="KN837125">
    <property type="protein sequence ID" value="KIJ43169.1"/>
    <property type="molecule type" value="Genomic_DNA"/>
</dbReference>
<name>A0A0C9V826_SPHS4</name>
<gene>
    <name evidence="2" type="ORF">M422DRAFT_253681</name>
</gene>
<accession>A0A0C9V826</accession>
<keyword evidence="1" id="KW-0507">mRNA processing</keyword>
<dbReference type="Proteomes" id="UP000054279">
    <property type="component" value="Unassembled WGS sequence"/>
</dbReference>
<dbReference type="AlphaFoldDB" id="A0A0C9V826"/>
<dbReference type="InterPro" id="IPR036875">
    <property type="entry name" value="Znf_CCHC_sf"/>
</dbReference>
<dbReference type="GO" id="GO:0003676">
    <property type="term" value="F:nucleic acid binding"/>
    <property type="evidence" value="ECO:0007669"/>
    <property type="project" value="InterPro"/>
</dbReference>
<evidence type="ECO:0000313" key="3">
    <source>
        <dbReference type="Proteomes" id="UP000054279"/>
    </source>
</evidence>
<proteinExistence type="predicted"/>
<keyword evidence="3" id="KW-1185">Reference proteome</keyword>
<evidence type="ECO:0008006" key="4">
    <source>
        <dbReference type="Google" id="ProtNLM"/>
    </source>
</evidence>
<reference evidence="2 3" key="1">
    <citation type="submission" date="2014-06" db="EMBL/GenBank/DDBJ databases">
        <title>Evolutionary Origins and Diversification of the Mycorrhizal Mutualists.</title>
        <authorList>
            <consortium name="DOE Joint Genome Institute"/>
            <consortium name="Mycorrhizal Genomics Consortium"/>
            <person name="Kohler A."/>
            <person name="Kuo A."/>
            <person name="Nagy L.G."/>
            <person name="Floudas D."/>
            <person name="Copeland A."/>
            <person name="Barry K.W."/>
            <person name="Cichocki N."/>
            <person name="Veneault-Fourrey C."/>
            <person name="LaButti K."/>
            <person name="Lindquist E.A."/>
            <person name="Lipzen A."/>
            <person name="Lundell T."/>
            <person name="Morin E."/>
            <person name="Murat C."/>
            <person name="Riley R."/>
            <person name="Ohm R."/>
            <person name="Sun H."/>
            <person name="Tunlid A."/>
            <person name="Henrissat B."/>
            <person name="Grigoriev I.V."/>
            <person name="Hibbett D.S."/>
            <person name="Martin F."/>
        </authorList>
    </citation>
    <scope>NUCLEOTIDE SEQUENCE [LARGE SCALE GENOMIC DNA]</scope>
    <source>
        <strain evidence="2 3">SS14</strain>
    </source>
</reference>
<dbReference type="SUPFAM" id="SSF57756">
    <property type="entry name" value="Retrovirus zinc finger-like domains"/>
    <property type="match status" value="1"/>
</dbReference>
<dbReference type="GO" id="GO:0006397">
    <property type="term" value="P:mRNA processing"/>
    <property type="evidence" value="ECO:0007669"/>
    <property type="project" value="UniProtKB-KW"/>
</dbReference>
<sequence length="190" mass="21249">MSITPRKKWKVGLEAVDSAWEVSTWVVATHWWYGVGTTDLASAFNDLEAWIQVVQKVVNVRETSKVFEENLRVVEEPAPSGPKPLSVIPRMLPTAPPIRTFNYQAQLLIPVVNAQPIDVDGTHSKASISNIVCRPCDKTGHIARFCETTFDIQSLMVEEKEELLYELMADLDMSDASGAELFSEEEVISK</sequence>
<evidence type="ECO:0000256" key="1">
    <source>
        <dbReference type="ARBA" id="ARBA00022664"/>
    </source>
</evidence>
<dbReference type="GO" id="GO:0008270">
    <property type="term" value="F:zinc ion binding"/>
    <property type="evidence" value="ECO:0007669"/>
    <property type="project" value="InterPro"/>
</dbReference>
<organism evidence="2 3">
    <name type="scientific">Sphaerobolus stellatus (strain SS14)</name>
    <dbReference type="NCBI Taxonomy" id="990650"/>
    <lineage>
        <taxon>Eukaryota</taxon>
        <taxon>Fungi</taxon>
        <taxon>Dikarya</taxon>
        <taxon>Basidiomycota</taxon>
        <taxon>Agaricomycotina</taxon>
        <taxon>Agaricomycetes</taxon>
        <taxon>Phallomycetidae</taxon>
        <taxon>Geastrales</taxon>
        <taxon>Sphaerobolaceae</taxon>
        <taxon>Sphaerobolus</taxon>
    </lineage>
</organism>
<dbReference type="HOGENOM" id="CLU_1428828_0_0_1"/>